<dbReference type="InterPro" id="IPR011047">
    <property type="entry name" value="Quinoprotein_ADH-like_sf"/>
</dbReference>
<keyword evidence="4" id="KW-0255">Endonuclease</keyword>
<dbReference type="eggNOG" id="arCOG02556">
    <property type="taxonomic scope" value="Archaea"/>
</dbReference>
<dbReference type="GO" id="GO:0015666">
    <property type="term" value="F:restriction endodeoxyribonuclease activity"/>
    <property type="evidence" value="ECO:0007669"/>
    <property type="project" value="TreeGrafter"/>
</dbReference>
<reference evidence="4 5" key="1">
    <citation type="journal article" date="2014" name="PLoS Genet.">
        <title>Phylogenetically driven sequencing of extremely halophilic archaea reveals strategies for static and dynamic osmo-response.</title>
        <authorList>
            <person name="Becker E.A."/>
            <person name="Seitzer P.M."/>
            <person name="Tritt A."/>
            <person name="Larsen D."/>
            <person name="Krusor M."/>
            <person name="Yao A.I."/>
            <person name="Wu D."/>
            <person name="Madern D."/>
            <person name="Eisen J.A."/>
            <person name="Darling A.E."/>
            <person name="Facciotti M.T."/>
        </authorList>
    </citation>
    <scope>NUCLEOTIDE SEQUENCE [LARGE SCALE GENOMIC DNA]</scope>
    <source>
        <strain evidence="4 5">JCM 12255</strain>
    </source>
</reference>
<dbReference type="AlphaFoldDB" id="L9WSV9"/>
<sequence>MFRRDFLLTGGAATLGVVGAATGMDRVRGAPDDAAAAYGLPPVAEWTANIIADPPSDWNVSGETVPGSQRMTVAGSTIYTVHNRESAGFGEYDAFLAAVDAETGSVEWLAGYDEQLSQPAVLEETLVISGTETVFAVSRDDGSERWRRETAGRHPTRASVGEDLFLVSSITYEGDYRHRTDDDGGAVEAFDRETGRKEWEAHGSGFYAPVVDRDNGQFYVMNGAWSGFPEFELTIEPRTLQCRNLESGALRWERTPAGNFDFPSIVDDTVLLPEFEGSVSAYDPADGRDRFSIAETTLEGTATAAFTRADNWYVSSVGGLTAIDLERESIVWSADLGPVWRAGILDGLLVAVVDGDELVFLDPATGDRLGEHALATTIDGWAIGTDRFYVADRTEITSYVGRRAAVGSRIEEVDEQGTFGRLSATLAAYFGKPGKVDDARASLEAGEYDRAEEALESAERRQNGADLLVGGTGLGVVAGATGYAGKRAYDSRRRTRAAESFDRLESRCDELAVRLDGGTTGLETLPENVRPSADAPFDEIEATLERFENTLDAYENLLDRAERVETRHERLDTPVRADPIVDVIAAARDEVRTGSTAEIVTRREQLQTAAETLERAEERDDLLQDLGPYAGAPGVAALRSQLESLAVAETDDDADVTAELSRCERTTELVERLARVDEWGRVETDDCWEQLADAVRNRREPPRRLSETVRACETLQEQVRAVDSFRDRNRPEYTGIDDGTLRAAVRRALEQRDSSILAEHVNRISRMEEAIWTTADLHSFHWADFEVLIGDLWAEMGYRTVVEKQTGDMGIDVVAENGRERIAIQVKNYAADNTVSNGVVRETGGLLPRGFDRAIVVTSSSFTQPARDEARTYGDRLELVDGTRLVNLLNQSPLVPPR</sequence>
<keyword evidence="1" id="KW-0175">Coiled coil</keyword>
<dbReference type="GO" id="GO:0009307">
    <property type="term" value="P:DNA restriction-modification system"/>
    <property type="evidence" value="ECO:0007669"/>
    <property type="project" value="InterPro"/>
</dbReference>
<proteinExistence type="predicted"/>
<evidence type="ECO:0000256" key="1">
    <source>
        <dbReference type="SAM" id="Coils"/>
    </source>
</evidence>
<dbReference type="STRING" id="1227499.C493_15700"/>
<keyword evidence="4" id="KW-0540">Nuclease</keyword>
<gene>
    <name evidence="4" type="ORF">C493_15700</name>
</gene>
<dbReference type="InterPro" id="IPR007560">
    <property type="entry name" value="Restrct_endonuc_IV_Mrr"/>
</dbReference>
<evidence type="ECO:0000259" key="2">
    <source>
        <dbReference type="Pfam" id="PF04471"/>
    </source>
</evidence>
<dbReference type="SMART" id="SM00564">
    <property type="entry name" value="PQQ"/>
    <property type="match status" value="3"/>
</dbReference>
<dbReference type="InterPro" id="IPR011856">
    <property type="entry name" value="tRNA_endonuc-like_dom_sf"/>
</dbReference>
<dbReference type="PANTHER" id="PTHR30015:SF7">
    <property type="entry name" value="TYPE IV METHYL-DIRECTED RESTRICTION ENZYME ECOKMRR"/>
    <property type="match status" value="1"/>
</dbReference>
<dbReference type="RefSeq" id="WP_007260404.1">
    <property type="nucleotide sequence ID" value="NZ_AOHZ01000075.1"/>
</dbReference>
<name>L9WSV9_9EURY</name>
<dbReference type="PATRIC" id="fig|1227499.3.peg.3217"/>
<dbReference type="InterPro" id="IPR018391">
    <property type="entry name" value="PQQ_b-propeller_rpt"/>
</dbReference>
<evidence type="ECO:0000259" key="3">
    <source>
        <dbReference type="Pfam" id="PF13360"/>
    </source>
</evidence>
<feature type="domain" description="Restriction endonuclease type IV Mrr" evidence="2">
    <location>
        <begin position="778"/>
        <end position="889"/>
    </location>
</feature>
<dbReference type="OrthoDB" id="185336at2157"/>
<evidence type="ECO:0000313" key="4">
    <source>
        <dbReference type="EMBL" id="ELY52507.1"/>
    </source>
</evidence>
<dbReference type="Pfam" id="PF04471">
    <property type="entry name" value="Mrr_cat"/>
    <property type="match status" value="1"/>
</dbReference>
<dbReference type="SUPFAM" id="SSF50998">
    <property type="entry name" value="Quinoprotein alcohol dehydrogenase-like"/>
    <property type="match status" value="1"/>
</dbReference>
<feature type="coiled-coil region" evidence="1">
    <location>
        <begin position="441"/>
        <end position="468"/>
    </location>
</feature>
<dbReference type="InterPro" id="IPR002372">
    <property type="entry name" value="PQQ_rpt_dom"/>
</dbReference>
<dbReference type="Proteomes" id="UP000011602">
    <property type="component" value="Unassembled WGS sequence"/>
</dbReference>
<keyword evidence="4" id="KW-0378">Hydrolase</keyword>
<feature type="coiled-coil region" evidence="1">
    <location>
        <begin position="537"/>
        <end position="571"/>
    </location>
</feature>
<keyword evidence="5" id="KW-1185">Reference proteome</keyword>
<dbReference type="PANTHER" id="PTHR30015">
    <property type="entry name" value="MRR RESTRICTION SYSTEM PROTEIN"/>
    <property type="match status" value="1"/>
</dbReference>
<feature type="coiled-coil region" evidence="1">
    <location>
        <begin position="599"/>
        <end position="626"/>
    </location>
</feature>
<evidence type="ECO:0000313" key="5">
    <source>
        <dbReference type="Proteomes" id="UP000011602"/>
    </source>
</evidence>
<dbReference type="eggNOG" id="arCOG02781">
    <property type="taxonomic scope" value="Archaea"/>
</dbReference>
<protein>
    <submittedName>
        <fullName evidence="4">Restriction endonuclease</fullName>
    </submittedName>
</protein>
<feature type="domain" description="Pyrrolo-quinoline quinone repeat" evidence="3">
    <location>
        <begin position="58"/>
        <end position="290"/>
    </location>
</feature>
<dbReference type="Pfam" id="PF13360">
    <property type="entry name" value="PQQ_2"/>
    <property type="match status" value="1"/>
</dbReference>
<dbReference type="EMBL" id="AOHZ01000075">
    <property type="protein sequence ID" value="ELY52507.1"/>
    <property type="molecule type" value="Genomic_DNA"/>
</dbReference>
<dbReference type="Gene3D" id="3.40.1350.10">
    <property type="match status" value="1"/>
</dbReference>
<dbReference type="GO" id="GO:0003677">
    <property type="term" value="F:DNA binding"/>
    <property type="evidence" value="ECO:0007669"/>
    <property type="project" value="InterPro"/>
</dbReference>
<organism evidence="4 5">
    <name type="scientific">Natronolimnohabitans innermongolicus JCM 12255</name>
    <dbReference type="NCBI Taxonomy" id="1227499"/>
    <lineage>
        <taxon>Archaea</taxon>
        <taxon>Methanobacteriati</taxon>
        <taxon>Methanobacteriota</taxon>
        <taxon>Stenosarchaea group</taxon>
        <taxon>Halobacteria</taxon>
        <taxon>Halobacteriales</taxon>
        <taxon>Natrialbaceae</taxon>
        <taxon>Natronolimnohabitans</taxon>
    </lineage>
</organism>
<dbReference type="InterPro" id="IPR011335">
    <property type="entry name" value="Restrct_endonuc-II-like"/>
</dbReference>
<comment type="caution">
    <text evidence="4">The sequence shown here is derived from an EMBL/GenBank/DDBJ whole genome shotgun (WGS) entry which is preliminary data.</text>
</comment>
<dbReference type="InterPro" id="IPR006311">
    <property type="entry name" value="TAT_signal"/>
</dbReference>
<dbReference type="InterPro" id="IPR015943">
    <property type="entry name" value="WD40/YVTN_repeat-like_dom_sf"/>
</dbReference>
<dbReference type="InterPro" id="IPR052906">
    <property type="entry name" value="Type_IV_Methyl-Rstrct_Enzyme"/>
</dbReference>
<dbReference type="Gene3D" id="2.130.10.10">
    <property type="entry name" value="YVTN repeat-like/Quinoprotein amine dehydrogenase"/>
    <property type="match status" value="2"/>
</dbReference>
<dbReference type="PROSITE" id="PS51318">
    <property type="entry name" value="TAT"/>
    <property type="match status" value="1"/>
</dbReference>
<accession>L9WSV9</accession>
<dbReference type="SUPFAM" id="SSF52980">
    <property type="entry name" value="Restriction endonuclease-like"/>
    <property type="match status" value="1"/>
</dbReference>